<dbReference type="InterPro" id="IPR031571">
    <property type="entry name" value="RcpC_dom"/>
</dbReference>
<dbReference type="EMBL" id="JAGZSV010000070">
    <property type="protein sequence ID" value="MBS6940819.1"/>
    <property type="molecule type" value="Genomic_DNA"/>
</dbReference>
<evidence type="ECO:0000313" key="4">
    <source>
        <dbReference type="Proteomes" id="UP000727506"/>
    </source>
</evidence>
<evidence type="ECO:0000313" key="3">
    <source>
        <dbReference type="EMBL" id="MBS6940819.1"/>
    </source>
</evidence>
<dbReference type="InterPro" id="IPR013974">
    <property type="entry name" value="SAF"/>
</dbReference>
<name>A0A943Z7M0_9ACTN</name>
<sequence>MRRRGHLIAGVLCGVLCVAGILSYTSDVRSDFEQERAEAFSRYGGEQVEILVATDDVAAGDMLDSTNSEKRLWLSELIPDGALADASDVAGIPATSPIYAGEVVLKHRFDERETVALQVPDGKCAVSVPAKAVSAVGGSVGPGSYVDVYASSGSATDLMASRVLVLSTSATAEEDGEKKSDMAWVTLAVEPAAVEEFITASQKSELYFVLPADENDLPDFEKEAGSEGDEPISSDGEKALSGGFSQEATADAGSSRVRNGESAARTGGANADTADAGMPDEASAAANMPDADAVDADGA</sequence>
<gene>
    <name evidence="3" type="primary">cpaB</name>
    <name evidence="3" type="ORF">KH142_04940</name>
</gene>
<dbReference type="Pfam" id="PF08666">
    <property type="entry name" value="SAF"/>
    <property type="match status" value="1"/>
</dbReference>
<dbReference type="NCBIfam" id="TIGR03177">
    <property type="entry name" value="pilus_cpaB"/>
    <property type="match status" value="1"/>
</dbReference>
<accession>A0A943Z7M0</accession>
<dbReference type="Proteomes" id="UP000727506">
    <property type="component" value="Unassembled WGS sequence"/>
</dbReference>
<feature type="domain" description="SAF" evidence="2">
    <location>
        <begin position="48"/>
        <end position="110"/>
    </location>
</feature>
<comment type="caution">
    <text evidence="3">The sequence shown here is derived from an EMBL/GenBank/DDBJ whole genome shotgun (WGS) entry which is preliminary data.</text>
</comment>
<dbReference type="AlphaFoldDB" id="A0A943Z7M0"/>
<protein>
    <submittedName>
        <fullName evidence="3">Flp pilus assembly protein CpaB</fullName>
    </submittedName>
</protein>
<reference evidence="3" key="1">
    <citation type="submission" date="2021-02" db="EMBL/GenBank/DDBJ databases">
        <title>Infant gut strain persistence is associated with maternal origin, phylogeny, and functional potential including surface adhesion and iron acquisition.</title>
        <authorList>
            <person name="Lou Y.C."/>
        </authorList>
    </citation>
    <scope>NUCLEOTIDE SEQUENCE</scope>
    <source>
        <strain evidence="3">L2_039_000G1_dasL2_039_000G1_concoct_11</strain>
    </source>
</reference>
<feature type="compositionally biased region" description="Low complexity" evidence="1">
    <location>
        <begin position="263"/>
        <end position="291"/>
    </location>
</feature>
<proteinExistence type="predicted"/>
<dbReference type="InterPro" id="IPR017592">
    <property type="entry name" value="Pilus_assmbl_Flp-typ_CpaB"/>
</dbReference>
<dbReference type="CDD" id="cd11614">
    <property type="entry name" value="SAF_CpaB_FlgA_like"/>
    <property type="match status" value="1"/>
</dbReference>
<feature type="region of interest" description="Disordered" evidence="1">
    <location>
        <begin position="218"/>
        <end position="299"/>
    </location>
</feature>
<dbReference type="SMART" id="SM00858">
    <property type="entry name" value="SAF"/>
    <property type="match status" value="1"/>
</dbReference>
<dbReference type="Pfam" id="PF16976">
    <property type="entry name" value="RcpC"/>
    <property type="match status" value="1"/>
</dbReference>
<evidence type="ECO:0000256" key="1">
    <source>
        <dbReference type="SAM" id="MobiDB-lite"/>
    </source>
</evidence>
<evidence type="ECO:0000259" key="2">
    <source>
        <dbReference type="SMART" id="SM00858"/>
    </source>
</evidence>
<organism evidence="3 4">
    <name type="scientific">Slackia piriformis</name>
    <dbReference type="NCBI Taxonomy" id="626934"/>
    <lineage>
        <taxon>Bacteria</taxon>
        <taxon>Bacillati</taxon>
        <taxon>Actinomycetota</taxon>
        <taxon>Coriobacteriia</taxon>
        <taxon>Eggerthellales</taxon>
        <taxon>Eggerthellaceae</taxon>
        <taxon>Slackia</taxon>
    </lineage>
</organism>